<keyword evidence="2" id="KW-1133">Transmembrane helix</keyword>
<evidence type="ECO:0000259" key="3">
    <source>
        <dbReference type="Pfam" id="PF03372"/>
    </source>
</evidence>
<keyword evidence="2" id="KW-0812">Transmembrane</keyword>
<accession>A0A163SZR0</accession>
<dbReference type="EMBL" id="LQRA01000121">
    <property type="protein sequence ID" value="KZE70506.1"/>
    <property type="molecule type" value="Genomic_DNA"/>
</dbReference>
<dbReference type="STRING" id="1007103.GCA_000213315_05340"/>
<evidence type="ECO:0000313" key="4">
    <source>
        <dbReference type="EMBL" id="KZE70506.1"/>
    </source>
</evidence>
<dbReference type="Proteomes" id="UP000076563">
    <property type="component" value="Unassembled WGS sequence"/>
</dbReference>
<feature type="compositionally biased region" description="Basic and acidic residues" evidence="1">
    <location>
        <begin position="275"/>
        <end position="285"/>
    </location>
</feature>
<proteinExistence type="predicted"/>
<protein>
    <recommendedName>
        <fullName evidence="3">Endonuclease/exonuclease/phosphatase domain-containing protein</fullName>
    </recommendedName>
</protein>
<organism evidence="4 5">
    <name type="scientific">Paenibacillus elgii</name>
    <dbReference type="NCBI Taxonomy" id="189691"/>
    <lineage>
        <taxon>Bacteria</taxon>
        <taxon>Bacillati</taxon>
        <taxon>Bacillota</taxon>
        <taxon>Bacilli</taxon>
        <taxon>Bacillales</taxon>
        <taxon>Paenibacillaceae</taxon>
        <taxon>Paenibacillus</taxon>
    </lineage>
</organism>
<dbReference type="InterPro" id="IPR051916">
    <property type="entry name" value="GPI-anchor_lipid_remodeler"/>
</dbReference>
<dbReference type="PANTHER" id="PTHR14859">
    <property type="entry name" value="CALCOFLUOR WHITE HYPERSENSITIVE PROTEIN PRECURSOR"/>
    <property type="match status" value="1"/>
</dbReference>
<dbReference type="Gene3D" id="3.60.10.10">
    <property type="entry name" value="Endonuclease/exonuclease/phosphatase"/>
    <property type="match status" value="1"/>
</dbReference>
<gene>
    <name evidence="4" type="ORF">AV654_06375</name>
</gene>
<sequence length="300" mass="33001">MLPVSIQKDACPRRGAVSRLIWLAIWSALLLMAFIVPNTGFLQPIPSGAKPRPVPAVSSTGPDSVKERPLQVMTYNIRHAEGMNGRVNPQAVLRDLKAANADVIALQEVDRLQWRSGLQDQARYFAQAMGMHCIYAPAIRHGVSQYGVALLSRYPLEAPQIHRLTGGREPRLLLTAELRLPDRTVTVATTHLSVEAEGHTREWPQLLAALQNGQTPLILLGDFNSPSSSPELQEAIHRLGLKEIRPKPSSLPTVAHGGRIDHIFTNLQAERPALVEDSRASDHRPVSASINENEIPLHAH</sequence>
<dbReference type="RefSeq" id="WP_063188487.1">
    <property type="nucleotide sequence ID" value="NZ_LQRA01000121.1"/>
</dbReference>
<reference evidence="5" key="1">
    <citation type="submission" date="2016-01" db="EMBL/GenBank/DDBJ databases">
        <title>Draft genome of Chromobacterium sp. F49.</title>
        <authorList>
            <person name="Hong K.W."/>
        </authorList>
    </citation>
    <scope>NUCLEOTIDE SEQUENCE [LARGE SCALE GENOMIC DNA]</scope>
    <source>
        <strain evidence="5">M63</strain>
    </source>
</reference>
<evidence type="ECO:0000256" key="2">
    <source>
        <dbReference type="SAM" id="Phobius"/>
    </source>
</evidence>
<evidence type="ECO:0000313" key="5">
    <source>
        <dbReference type="Proteomes" id="UP000076563"/>
    </source>
</evidence>
<name>A0A163SZR0_9BACL</name>
<dbReference type="SUPFAM" id="SSF56219">
    <property type="entry name" value="DNase I-like"/>
    <property type="match status" value="1"/>
</dbReference>
<keyword evidence="5" id="KW-1185">Reference proteome</keyword>
<dbReference type="GO" id="GO:0016020">
    <property type="term" value="C:membrane"/>
    <property type="evidence" value="ECO:0007669"/>
    <property type="project" value="GOC"/>
</dbReference>
<dbReference type="OrthoDB" id="155529at2"/>
<dbReference type="InterPro" id="IPR036691">
    <property type="entry name" value="Endo/exonu/phosph_ase_sf"/>
</dbReference>
<feature type="domain" description="Endonuclease/exonuclease/phosphatase" evidence="3">
    <location>
        <begin position="73"/>
        <end position="283"/>
    </location>
</feature>
<dbReference type="eggNOG" id="COG3568">
    <property type="taxonomic scope" value="Bacteria"/>
</dbReference>
<comment type="caution">
    <text evidence="4">The sequence shown here is derived from an EMBL/GenBank/DDBJ whole genome shotgun (WGS) entry which is preliminary data.</text>
</comment>
<feature type="region of interest" description="Disordered" evidence="1">
    <location>
        <begin position="275"/>
        <end position="300"/>
    </location>
</feature>
<dbReference type="Pfam" id="PF03372">
    <property type="entry name" value="Exo_endo_phos"/>
    <property type="match status" value="1"/>
</dbReference>
<dbReference type="AlphaFoldDB" id="A0A163SZR0"/>
<dbReference type="GO" id="GO:0006506">
    <property type="term" value="P:GPI anchor biosynthetic process"/>
    <property type="evidence" value="ECO:0007669"/>
    <property type="project" value="TreeGrafter"/>
</dbReference>
<feature type="transmembrane region" description="Helical" evidence="2">
    <location>
        <begin position="20"/>
        <end position="42"/>
    </location>
</feature>
<evidence type="ECO:0000256" key="1">
    <source>
        <dbReference type="SAM" id="MobiDB-lite"/>
    </source>
</evidence>
<keyword evidence="2" id="KW-0472">Membrane</keyword>
<dbReference type="InterPro" id="IPR005135">
    <property type="entry name" value="Endo/exonuclease/phosphatase"/>
</dbReference>
<dbReference type="PANTHER" id="PTHR14859:SF15">
    <property type="entry name" value="ENDONUCLEASE_EXONUCLEASE_PHOSPHATASE DOMAIN-CONTAINING PROTEIN"/>
    <property type="match status" value="1"/>
</dbReference>
<dbReference type="GO" id="GO:0003824">
    <property type="term" value="F:catalytic activity"/>
    <property type="evidence" value="ECO:0007669"/>
    <property type="project" value="InterPro"/>
</dbReference>